<dbReference type="InterPro" id="IPR014051">
    <property type="entry name" value="Phosphoesterase_HXTX"/>
</dbReference>
<dbReference type="HAMAP" id="MF_01940">
    <property type="entry name" value="RNA_CPDase"/>
    <property type="match status" value="1"/>
</dbReference>
<sequence>MGNYPHYFIAIPLPESIQEQFAEWQSQLMKHIPLKRWYDKRDFHITLKFLGPVSDNQLTDLSRGLSDLELHAPFSLRVGKVGTFGSRKHPRVVWAGVEESEPLFLLKQTVENVTEMAGFPKENRPYRPHITLGKRWDNTNSKDMTEILASIKEPYRDIFTMEVAKAVLYQVEPEKKQKYKPVHTYSLLGKE</sequence>
<reference evidence="4" key="2">
    <citation type="submission" date="2020-09" db="EMBL/GenBank/DDBJ databases">
        <authorList>
            <person name="Sun Q."/>
            <person name="Zhou Y."/>
        </authorList>
    </citation>
    <scope>NUCLEOTIDE SEQUENCE</scope>
    <source>
        <strain evidence="4">CGMCC 1.12360</strain>
    </source>
</reference>
<reference evidence="4" key="1">
    <citation type="journal article" date="2014" name="Int. J. Syst. Evol. Microbiol.">
        <title>Complete genome sequence of Corynebacterium casei LMG S-19264T (=DSM 44701T), isolated from a smear-ripened cheese.</title>
        <authorList>
            <consortium name="US DOE Joint Genome Institute (JGI-PGF)"/>
            <person name="Walter F."/>
            <person name="Albersmeier A."/>
            <person name="Kalinowski J."/>
            <person name="Ruckert C."/>
        </authorList>
    </citation>
    <scope>NUCLEOTIDE SEQUENCE</scope>
    <source>
        <strain evidence="4">CGMCC 1.12360</strain>
    </source>
</reference>
<dbReference type="AlphaFoldDB" id="A0A8J2TPQ8"/>
<keyword evidence="5" id="KW-1185">Reference proteome</keyword>
<dbReference type="InterPro" id="IPR004175">
    <property type="entry name" value="RNA_CPDase"/>
</dbReference>
<name>A0A8J2TPQ8_9BACI</name>
<evidence type="ECO:0000256" key="1">
    <source>
        <dbReference type="ARBA" id="ARBA00022801"/>
    </source>
</evidence>
<keyword evidence="1 2" id="KW-0378">Hydrolase</keyword>
<comment type="similarity">
    <text evidence="2">Belongs to the 2H phosphoesterase superfamily. ThpR family.</text>
</comment>
<evidence type="ECO:0000256" key="2">
    <source>
        <dbReference type="HAMAP-Rule" id="MF_01940"/>
    </source>
</evidence>
<dbReference type="GO" id="GO:0004113">
    <property type="term" value="F:2',3'-cyclic-nucleotide 3'-phosphodiesterase activity"/>
    <property type="evidence" value="ECO:0007669"/>
    <property type="project" value="InterPro"/>
</dbReference>
<evidence type="ECO:0000313" key="5">
    <source>
        <dbReference type="Proteomes" id="UP000602050"/>
    </source>
</evidence>
<dbReference type="Proteomes" id="UP000602050">
    <property type="component" value="Unassembled WGS sequence"/>
</dbReference>
<evidence type="ECO:0000313" key="4">
    <source>
        <dbReference type="EMBL" id="GFZ87404.1"/>
    </source>
</evidence>
<dbReference type="EC" id="3.1.4.58" evidence="2"/>
<dbReference type="NCBIfam" id="TIGR02258">
    <property type="entry name" value="2_5_ligase"/>
    <property type="match status" value="1"/>
</dbReference>
<dbReference type="PANTHER" id="PTHR35561:SF1">
    <property type="entry name" value="RNA 2',3'-CYCLIC PHOSPHODIESTERASE"/>
    <property type="match status" value="1"/>
</dbReference>
<comment type="caution">
    <text evidence="4">The sequence shown here is derived from an EMBL/GenBank/DDBJ whole genome shotgun (WGS) entry which is preliminary data.</text>
</comment>
<accession>A0A8J2TPQ8</accession>
<dbReference type="GO" id="GO:0008664">
    <property type="term" value="F:RNA 2',3'-cyclic 3'-phosphodiesterase activity"/>
    <property type="evidence" value="ECO:0007669"/>
    <property type="project" value="UniProtKB-EC"/>
</dbReference>
<feature type="active site" description="Proton donor" evidence="2">
    <location>
        <position position="44"/>
    </location>
</feature>
<dbReference type="Pfam" id="PF02834">
    <property type="entry name" value="LigT_PEase"/>
    <property type="match status" value="2"/>
</dbReference>
<comment type="catalytic activity">
    <reaction evidence="2">
        <text>a 3'-end 2',3'-cyclophospho-ribonucleotide-RNA + H2O = a 3'-end 2'-phospho-ribonucleotide-RNA + H(+)</text>
        <dbReference type="Rhea" id="RHEA:11828"/>
        <dbReference type="Rhea" id="RHEA-COMP:10464"/>
        <dbReference type="Rhea" id="RHEA-COMP:17353"/>
        <dbReference type="ChEBI" id="CHEBI:15377"/>
        <dbReference type="ChEBI" id="CHEBI:15378"/>
        <dbReference type="ChEBI" id="CHEBI:83064"/>
        <dbReference type="ChEBI" id="CHEBI:173113"/>
        <dbReference type="EC" id="3.1.4.58"/>
    </reaction>
</comment>
<dbReference type="InterPro" id="IPR009097">
    <property type="entry name" value="Cyclic_Pdiesterase"/>
</dbReference>
<dbReference type="RefSeq" id="WP_188393142.1">
    <property type="nucleotide sequence ID" value="NZ_BMEV01000073.1"/>
</dbReference>
<protein>
    <recommendedName>
        <fullName evidence="2">RNA 2',3'-cyclic phosphodiesterase</fullName>
        <shortName evidence="2">RNA 2',3'-CPDase</shortName>
        <ecNumber evidence="2">3.1.4.58</ecNumber>
    </recommendedName>
</protein>
<organism evidence="4 5">
    <name type="scientific">Compostibacillus humi</name>
    <dbReference type="NCBI Taxonomy" id="1245525"/>
    <lineage>
        <taxon>Bacteria</taxon>
        <taxon>Bacillati</taxon>
        <taxon>Bacillota</taxon>
        <taxon>Bacilli</taxon>
        <taxon>Bacillales</taxon>
        <taxon>Bacillaceae</taxon>
        <taxon>Compostibacillus</taxon>
    </lineage>
</organism>
<feature type="short sequence motif" description="HXTX 1" evidence="2">
    <location>
        <begin position="44"/>
        <end position="47"/>
    </location>
</feature>
<dbReference type="PANTHER" id="PTHR35561">
    <property type="entry name" value="RNA 2',3'-CYCLIC PHOSPHODIESTERASE"/>
    <property type="match status" value="1"/>
</dbReference>
<feature type="domain" description="Phosphoesterase HXTX" evidence="3">
    <location>
        <begin position="11"/>
        <end position="94"/>
    </location>
</feature>
<dbReference type="EMBL" id="BMEV01000073">
    <property type="protein sequence ID" value="GFZ87404.1"/>
    <property type="molecule type" value="Genomic_DNA"/>
</dbReference>
<dbReference type="SUPFAM" id="SSF55144">
    <property type="entry name" value="LigT-like"/>
    <property type="match status" value="1"/>
</dbReference>
<proteinExistence type="inferred from homology"/>
<evidence type="ECO:0000259" key="3">
    <source>
        <dbReference type="Pfam" id="PF02834"/>
    </source>
</evidence>
<comment type="function">
    <text evidence="2">Hydrolyzes RNA 2',3'-cyclic phosphodiester to an RNA 2'-phosphomonoester.</text>
</comment>
<dbReference type="Gene3D" id="3.90.1140.10">
    <property type="entry name" value="Cyclic phosphodiesterase"/>
    <property type="match status" value="1"/>
</dbReference>
<gene>
    <name evidence="4" type="ORF">GCM10010978_29040</name>
</gene>
<feature type="domain" description="Phosphoesterase HXTX" evidence="3">
    <location>
        <begin position="100"/>
        <end position="170"/>
    </location>
</feature>
<feature type="active site" description="Proton acceptor" evidence="2">
    <location>
        <position position="129"/>
    </location>
</feature>
<feature type="short sequence motif" description="HXTX 2" evidence="2">
    <location>
        <begin position="129"/>
        <end position="132"/>
    </location>
</feature>